<keyword evidence="2" id="KW-1185">Reference proteome</keyword>
<gene>
    <name evidence="1" type="ORF">BLNAU_24501</name>
</gene>
<accession>A0ABQ9WPB5</accession>
<organism evidence="1 2">
    <name type="scientific">Blattamonas nauphoetae</name>
    <dbReference type="NCBI Taxonomy" id="2049346"/>
    <lineage>
        <taxon>Eukaryota</taxon>
        <taxon>Metamonada</taxon>
        <taxon>Preaxostyla</taxon>
        <taxon>Oxymonadida</taxon>
        <taxon>Blattamonas</taxon>
    </lineage>
</organism>
<protein>
    <submittedName>
        <fullName evidence="1">Uncharacterized protein</fullName>
    </submittedName>
</protein>
<dbReference type="InterPro" id="IPR011989">
    <property type="entry name" value="ARM-like"/>
</dbReference>
<dbReference type="EMBL" id="JARBJD010000649">
    <property type="protein sequence ID" value="KAK2940587.1"/>
    <property type="molecule type" value="Genomic_DNA"/>
</dbReference>
<comment type="caution">
    <text evidence="1">The sequence shown here is derived from an EMBL/GenBank/DDBJ whole genome shotgun (WGS) entry which is preliminary data.</text>
</comment>
<name>A0ABQ9WPB5_9EUKA</name>
<evidence type="ECO:0000313" key="2">
    <source>
        <dbReference type="Proteomes" id="UP001281761"/>
    </source>
</evidence>
<dbReference type="InterPro" id="IPR016024">
    <property type="entry name" value="ARM-type_fold"/>
</dbReference>
<proteinExistence type="predicted"/>
<dbReference type="Proteomes" id="UP001281761">
    <property type="component" value="Unassembled WGS sequence"/>
</dbReference>
<dbReference type="Gene3D" id="1.25.10.10">
    <property type="entry name" value="Leucine-rich Repeat Variant"/>
    <property type="match status" value="1"/>
</dbReference>
<sequence length="319" mass="35974">MSTTNKEPDLLSSAARTDLSPSPLQLSMDVSPFLNWQYYRNQSIQEKSVIFQSLVATVKLQPTLDDSLETKAVRFLESLNPRKSKSAGAFLRSLGQTTDESLTVFIQSIVTLISSANQAITAAAMKMLNALITPHPKEVAQPLIKANLIPQLIITLNPQSLSFTEAVDIHINLMKIISNCVLLATLNGLARLCIKDGNEQQALHETMLKQVLIPSENYICHLCVNLVLTIPSCLTFFEVDKSIWNFLIDMNNAQREWNTTQGEVRQMWKTVQRMLRMEGIEDVIEEKLRNNKSEYFGNFTVAFSIGWNNQQGMNLPQRE</sequence>
<dbReference type="SUPFAM" id="SSF48371">
    <property type="entry name" value="ARM repeat"/>
    <property type="match status" value="1"/>
</dbReference>
<evidence type="ECO:0000313" key="1">
    <source>
        <dbReference type="EMBL" id="KAK2940587.1"/>
    </source>
</evidence>
<reference evidence="1 2" key="1">
    <citation type="journal article" date="2022" name="bioRxiv">
        <title>Genomics of Preaxostyla Flagellates Illuminates Evolutionary Transitions and the Path Towards Mitochondrial Loss.</title>
        <authorList>
            <person name="Novak L.V.F."/>
            <person name="Treitli S.C."/>
            <person name="Pyrih J."/>
            <person name="Halakuc P."/>
            <person name="Pipaliya S.V."/>
            <person name="Vacek V."/>
            <person name="Brzon O."/>
            <person name="Soukal P."/>
            <person name="Eme L."/>
            <person name="Dacks J.B."/>
            <person name="Karnkowska A."/>
            <person name="Elias M."/>
            <person name="Hampl V."/>
        </authorList>
    </citation>
    <scope>NUCLEOTIDE SEQUENCE [LARGE SCALE GENOMIC DNA]</scope>
    <source>
        <strain evidence="1">NAU3</strain>
        <tissue evidence="1">Gut</tissue>
    </source>
</reference>